<evidence type="ECO:0000313" key="3">
    <source>
        <dbReference type="Proteomes" id="UP000701801"/>
    </source>
</evidence>
<feature type="compositionally biased region" description="Polar residues" evidence="1">
    <location>
        <begin position="493"/>
        <end position="507"/>
    </location>
</feature>
<protein>
    <submittedName>
        <fullName evidence="2">Uncharacterized protein</fullName>
    </submittedName>
</protein>
<dbReference type="OrthoDB" id="3505248at2759"/>
<evidence type="ECO:0000313" key="2">
    <source>
        <dbReference type="EMBL" id="CAG8980943.1"/>
    </source>
</evidence>
<accession>A0A9N9LW46</accession>
<name>A0A9N9LW46_9HELO</name>
<organism evidence="2 3">
    <name type="scientific">Hymenoscyphus albidus</name>
    <dbReference type="NCBI Taxonomy" id="595503"/>
    <lineage>
        <taxon>Eukaryota</taxon>
        <taxon>Fungi</taxon>
        <taxon>Dikarya</taxon>
        <taxon>Ascomycota</taxon>
        <taxon>Pezizomycotina</taxon>
        <taxon>Leotiomycetes</taxon>
        <taxon>Helotiales</taxon>
        <taxon>Helotiaceae</taxon>
        <taxon>Hymenoscyphus</taxon>
    </lineage>
</organism>
<comment type="caution">
    <text evidence="2">The sequence shown here is derived from an EMBL/GenBank/DDBJ whole genome shotgun (WGS) entry which is preliminary data.</text>
</comment>
<dbReference type="AlphaFoldDB" id="A0A9N9LW46"/>
<keyword evidence="3" id="KW-1185">Reference proteome</keyword>
<reference evidence="2" key="1">
    <citation type="submission" date="2021-07" db="EMBL/GenBank/DDBJ databases">
        <authorList>
            <person name="Durling M."/>
        </authorList>
    </citation>
    <scope>NUCLEOTIDE SEQUENCE</scope>
</reference>
<feature type="region of interest" description="Disordered" evidence="1">
    <location>
        <begin position="488"/>
        <end position="509"/>
    </location>
</feature>
<proteinExistence type="predicted"/>
<dbReference type="Proteomes" id="UP000701801">
    <property type="component" value="Unassembled WGS sequence"/>
</dbReference>
<sequence length="562" mass="65772">MADPLGIRDWDWSQGSSRYWGPESIESFAEETLKYFPSIQDPKEALKEYVKKYRVKTVFCTNEDGERFVWGPEDVENFVTNYWFENTTKTYSAERGRTYRVLKRPLTLEIVNKPSPKGYRKLVAHTSELRGRGWNLPVDDKHHLLNFPSDIIFRILELLLVAPKNAIIRPVTVTSNWRKTYTTASFKLLEKLRKRNQDTDPFQFIERNVLIAWVPKRDADGPYTMKRQIILPILDATVLRTCKVLYEYGSKILYGYNEFDFDLFDPHDELYFPRRSLFGNKTYRPRPFKPSGSRWMGEINEGITQIIQRRPVTMIEGYIYCDPFLRFLHTIGPRNAALLGGLVFTGRMKLYRCPDRNSDTPRHKCADGLEESIQVYIPFMEKLCKELHTLALFPWEVGLWNPDVVVPREQPKDSEEAVNQLVRHSISKLTSLKDLFVLQHEITGRFVSIRNWDLDDDDLLWEDRGRNVPIKSAMAEWINVQNEYRQRQKKEGATSSTIARRSTAQSRQHVHSKTQDPVCDFCGENHVWPDCFNLCNVCGEYGHWGSLCLDEFRSGFSERPPR</sequence>
<evidence type="ECO:0000256" key="1">
    <source>
        <dbReference type="SAM" id="MobiDB-lite"/>
    </source>
</evidence>
<dbReference type="EMBL" id="CAJVRM010000429">
    <property type="protein sequence ID" value="CAG8980943.1"/>
    <property type="molecule type" value="Genomic_DNA"/>
</dbReference>
<gene>
    <name evidence="2" type="ORF">HYALB_00003802</name>
</gene>